<dbReference type="Proteomes" id="UP000658656">
    <property type="component" value="Unassembled WGS sequence"/>
</dbReference>
<gene>
    <name evidence="3" type="ORF">GCM10017566_45960</name>
</gene>
<reference evidence="3" key="2">
    <citation type="submission" date="2020-09" db="EMBL/GenBank/DDBJ databases">
        <authorList>
            <person name="Sun Q."/>
            <person name="Zhou Y."/>
        </authorList>
    </citation>
    <scope>NUCLEOTIDE SEQUENCE</scope>
    <source>
        <strain evidence="3">CGMCC 4.7679</strain>
    </source>
</reference>
<feature type="domain" description="PucR C-terminal helix-turn-helix" evidence="1">
    <location>
        <begin position="321"/>
        <end position="377"/>
    </location>
</feature>
<accession>A0A8H9MDY0</accession>
<dbReference type="AlphaFoldDB" id="A0A8H9MDY0"/>
<dbReference type="RefSeq" id="WP_183176960.1">
    <property type="nucleotide sequence ID" value="NZ_BNAV01000006.1"/>
</dbReference>
<dbReference type="EMBL" id="BNAV01000006">
    <property type="protein sequence ID" value="GHF66909.1"/>
    <property type="molecule type" value="Genomic_DNA"/>
</dbReference>
<dbReference type="InterPro" id="IPR025751">
    <property type="entry name" value="RsbRD_N_dom"/>
</dbReference>
<dbReference type="PANTHER" id="PTHR33744:SF1">
    <property type="entry name" value="DNA-BINDING TRANSCRIPTIONAL ACTIVATOR ADER"/>
    <property type="match status" value="1"/>
</dbReference>
<dbReference type="Pfam" id="PF14361">
    <property type="entry name" value="RsbRD_N"/>
    <property type="match status" value="1"/>
</dbReference>
<keyword evidence="4" id="KW-1185">Reference proteome</keyword>
<dbReference type="InterPro" id="IPR042070">
    <property type="entry name" value="PucR_C-HTH_sf"/>
</dbReference>
<comment type="caution">
    <text evidence="3">The sequence shown here is derived from an EMBL/GenBank/DDBJ whole genome shotgun (WGS) entry which is preliminary data.</text>
</comment>
<reference evidence="3" key="1">
    <citation type="journal article" date="2014" name="Int. J. Syst. Evol. Microbiol.">
        <title>Complete genome sequence of Corynebacterium casei LMG S-19264T (=DSM 44701T), isolated from a smear-ripened cheese.</title>
        <authorList>
            <consortium name="US DOE Joint Genome Institute (JGI-PGF)"/>
            <person name="Walter F."/>
            <person name="Albersmeier A."/>
            <person name="Kalinowski J."/>
            <person name="Ruckert C."/>
        </authorList>
    </citation>
    <scope>NUCLEOTIDE SEQUENCE</scope>
    <source>
        <strain evidence="3">CGMCC 4.7679</strain>
    </source>
</reference>
<dbReference type="PANTHER" id="PTHR33744">
    <property type="entry name" value="CARBOHYDRATE DIACID REGULATOR"/>
    <property type="match status" value="1"/>
</dbReference>
<evidence type="ECO:0000259" key="1">
    <source>
        <dbReference type="Pfam" id="PF13556"/>
    </source>
</evidence>
<protein>
    <submittedName>
        <fullName evidence="3">PucR family transcriptional regulator</fullName>
    </submittedName>
</protein>
<dbReference type="InterPro" id="IPR025736">
    <property type="entry name" value="PucR_C-HTH_dom"/>
</dbReference>
<evidence type="ECO:0000313" key="3">
    <source>
        <dbReference type="EMBL" id="GHF66909.1"/>
    </source>
</evidence>
<sequence length="391" mass="43125">MQDPDNTALLNPVLERVLHTMSDHAAAIAAETADAVHRRIADYRLVPHESLVQSALRNHARVARALREGRGPGEDDMIEEAWIVRERVRSGVPIENALHAYRLSISILRTYFTRWAVEFGLDSGETLRGVNALWEVTDVVTLRLAAVHRDEELNLARHDERQRFNFLHALLTGATGPNHHALCATYGLPVGISYVTLRARATAEQGLRTMTELVARTTRRAPSLIGIFEGDVAGVVATPPVIPERLAVAVGPAVDLADLPISFRCASQVLDVGLAFGMSGLLTAERLSLRLAVASADDVGALLVERYIAPTESETDGGKQLRESVRAYLAANRNVRDAATRLCVHPNTLRYRLRKFETMTGRDLSLDAVAFEAWWALQRWSWEAGSKDPRG</sequence>
<organism evidence="3 4">
    <name type="scientific">Amycolatopsis bartoniae</name>
    <dbReference type="NCBI Taxonomy" id="941986"/>
    <lineage>
        <taxon>Bacteria</taxon>
        <taxon>Bacillati</taxon>
        <taxon>Actinomycetota</taxon>
        <taxon>Actinomycetes</taxon>
        <taxon>Pseudonocardiales</taxon>
        <taxon>Pseudonocardiaceae</taxon>
        <taxon>Amycolatopsis</taxon>
    </lineage>
</organism>
<dbReference type="Pfam" id="PF13556">
    <property type="entry name" value="HTH_30"/>
    <property type="match status" value="1"/>
</dbReference>
<evidence type="ECO:0000313" key="4">
    <source>
        <dbReference type="Proteomes" id="UP000658656"/>
    </source>
</evidence>
<dbReference type="InterPro" id="IPR051448">
    <property type="entry name" value="CdaR-like_regulators"/>
</dbReference>
<proteinExistence type="predicted"/>
<feature type="domain" description="RsbT co-antagonist protein RsbRD N-terminal" evidence="2">
    <location>
        <begin position="27"/>
        <end position="163"/>
    </location>
</feature>
<dbReference type="Gene3D" id="1.10.10.2840">
    <property type="entry name" value="PucR C-terminal helix-turn-helix domain"/>
    <property type="match status" value="1"/>
</dbReference>
<evidence type="ECO:0000259" key="2">
    <source>
        <dbReference type="Pfam" id="PF14361"/>
    </source>
</evidence>
<name>A0A8H9MDY0_9PSEU</name>